<dbReference type="InterPro" id="IPR001128">
    <property type="entry name" value="Cyt_P450"/>
</dbReference>
<sequence>MLDYNFWTISLSLLSSWLLYHLITRILSWRDLPPGPWGLPVIGYLPWLDPEHPYESFTKLARKFGSIYSVQLGRLPTIVITDPKMIKQAFNMDALTGRADLYLTHGIFKGYGLICSEGPRWREQRKFASTCRKNQGMAKSHPKREKLEALILNGVKDTMMRITDTETSATSGVEFSPFLTHSIGNVMNVIIFGREFAYDDPTWKLLTHLSEEGVKLIGVAGPLNFLPFLRVIPKFRASMDFIVGGLERTHEIYREITREHSGDEEDVVGCFLREQRSRQGREGDSKVAQHSFCDDQLNFLAADLFGAGLDTPLATLRWFFTMMAVYPEVQEKIHTELTTVLANHSPCLDDAQRLPYLEAAISESQRLRTVVPTGIPHGVNTDCALGDYQLKKGTMVVPLLWAVHLDPKIWPEPEEYRPERFLDEMGNYRRMEAWMPFQTGKRVCLGEELARMIIFLYASTILQKFKIEFPDDEVPEGKDPLEGVCGITLLPKYGRLIFKSRVS</sequence>
<evidence type="ECO:0000256" key="3">
    <source>
        <dbReference type="ARBA" id="ARBA00004174"/>
    </source>
</evidence>
<comment type="function">
    <text evidence="2">May be involved in the metabolism of insect hormones and in the breakdown of synthetic insecticides.</text>
</comment>
<evidence type="ECO:0000256" key="6">
    <source>
        <dbReference type="ARBA" id="ARBA00022617"/>
    </source>
</evidence>
<accession>M9T1D3</accession>
<dbReference type="GO" id="GO:0006805">
    <property type="term" value="P:xenobiotic metabolic process"/>
    <property type="evidence" value="ECO:0007669"/>
    <property type="project" value="TreeGrafter"/>
</dbReference>
<dbReference type="AlphaFoldDB" id="M9T1D3"/>
<keyword evidence="10" id="KW-0560">Oxidoreductase</keyword>
<dbReference type="PRINTS" id="PR00463">
    <property type="entry name" value="EP450I"/>
</dbReference>
<dbReference type="GO" id="GO:0005506">
    <property type="term" value="F:iron ion binding"/>
    <property type="evidence" value="ECO:0007669"/>
    <property type="project" value="InterPro"/>
</dbReference>
<comment type="similarity">
    <text evidence="5">Belongs to the cytochrome P450 family.</text>
</comment>
<comment type="cofactor">
    <cofactor evidence="1 14">
        <name>heme</name>
        <dbReference type="ChEBI" id="CHEBI:30413"/>
    </cofactor>
</comment>
<organism evidence="15">
    <name type="scientific">Sogatella furcifera</name>
    <name type="common">White-backed planthopper</name>
    <dbReference type="NCBI Taxonomy" id="113103"/>
    <lineage>
        <taxon>Eukaryota</taxon>
        <taxon>Metazoa</taxon>
        <taxon>Ecdysozoa</taxon>
        <taxon>Arthropoda</taxon>
        <taxon>Hexapoda</taxon>
        <taxon>Insecta</taxon>
        <taxon>Pterygota</taxon>
        <taxon>Neoptera</taxon>
        <taxon>Paraneoptera</taxon>
        <taxon>Hemiptera</taxon>
        <taxon>Auchenorrhyncha</taxon>
        <taxon>Fulgoroidea</taxon>
        <taxon>Delphacidae</taxon>
        <taxon>Delphacinae</taxon>
        <taxon>Sogatella</taxon>
    </lineage>
</organism>
<name>M9T1D3_SOGFU</name>
<dbReference type="GO" id="GO:0006082">
    <property type="term" value="P:organic acid metabolic process"/>
    <property type="evidence" value="ECO:0007669"/>
    <property type="project" value="TreeGrafter"/>
</dbReference>
<reference evidence="16" key="1">
    <citation type="submission" date="2013-02" db="EMBL/GenBank/DDBJ databases">
        <authorList>
            <person name="Wan P."/>
            <person name="Jia S."/>
            <person name="Li G."/>
        </authorList>
    </citation>
    <scope>NUCLEOTIDE SEQUENCE</scope>
</reference>
<dbReference type="EMBL" id="KC701463">
    <property type="protein sequence ID" value="AGI92298.1"/>
    <property type="molecule type" value="mRNA"/>
</dbReference>
<evidence type="ECO:0000256" key="9">
    <source>
        <dbReference type="ARBA" id="ARBA00022848"/>
    </source>
</evidence>
<dbReference type="PANTHER" id="PTHR24300:SF403">
    <property type="entry name" value="CYTOCHROME P450 306A1"/>
    <property type="match status" value="1"/>
</dbReference>
<keyword evidence="12" id="KW-0503">Monooxygenase</keyword>
<evidence type="ECO:0000313" key="16">
    <source>
        <dbReference type="EMBL" id="AGU16447.1"/>
    </source>
</evidence>
<keyword evidence="8" id="KW-0256">Endoplasmic reticulum</keyword>
<evidence type="ECO:0000256" key="1">
    <source>
        <dbReference type="ARBA" id="ARBA00001971"/>
    </source>
</evidence>
<dbReference type="FunFam" id="1.10.630.10:FF:000238">
    <property type="entry name" value="Cytochrome P450 2A6"/>
    <property type="match status" value="1"/>
</dbReference>
<dbReference type="InterPro" id="IPR036396">
    <property type="entry name" value="Cyt_P450_sf"/>
</dbReference>
<evidence type="ECO:0000256" key="5">
    <source>
        <dbReference type="ARBA" id="ARBA00010617"/>
    </source>
</evidence>
<dbReference type="GO" id="GO:0016712">
    <property type="term" value="F:oxidoreductase activity, acting on paired donors, with incorporation or reduction of molecular oxygen, reduced flavin or flavoprotein as one donor, and incorporation of one atom of oxygen"/>
    <property type="evidence" value="ECO:0007669"/>
    <property type="project" value="TreeGrafter"/>
</dbReference>
<evidence type="ECO:0000256" key="4">
    <source>
        <dbReference type="ARBA" id="ARBA00004406"/>
    </source>
</evidence>
<proteinExistence type="evidence at transcript level"/>
<reference evidence="15" key="2">
    <citation type="submission" date="2013-02" db="EMBL/GenBank/DDBJ databases">
        <authorList>
            <person name="Jia S."/>
        </authorList>
    </citation>
    <scope>NUCLEOTIDE SEQUENCE</scope>
</reference>
<evidence type="ECO:0000256" key="8">
    <source>
        <dbReference type="ARBA" id="ARBA00022824"/>
    </source>
</evidence>
<dbReference type="Pfam" id="PF00067">
    <property type="entry name" value="p450"/>
    <property type="match status" value="1"/>
</dbReference>
<keyword evidence="7 14" id="KW-0479">Metal-binding</keyword>
<reference evidence="16" key="3">
    <citation type="journal article" date="2014" name="Gene">
        <title>The putative Halloween gene phantom involved in ecdysteroidogenesis in the white-backed planthopper Sogatella furcifera.</title>
        <authorList>
            <person name="Wan P.J."/>
            <person name="Jia S."/>
            <person name="Li N."/>
            <person name="Fan J.M."/>
            <person name="Li G.Q."/>
        </authorList>
    </citation>
    <scope>NUCLEOTIDE SEQUENCE</scope>
</reference>
<keyword evidence="6 14" id="KW-0349">Heme</keyword>
<dbReference type="PANTHER" id="PTHR24300">
    <property type="entry name" value="CYTOCHROME P450 508A4-RELATED"/>
    <property type="match status" value="1"/>
</dbReference>
<evidence type="ECO:0000256" key="14">
    <source>
        <dbReference type="PIRSR" id="PIRSR602401-1"/>
    </source>
</evidence>
<dbReference type="PRINTS" id="PR00385">
    <property type="entry name" value="P450"/>
</dbReference>
<keyword evidence="13" id="KW-0472">Membrane</keyword>
<evidence type="ECO:0000256" key="12">
    <source>
        <dbReference type="ARBA" id="ARBA00023033"/>
    </source>
</evidence>
<evidence type="ECO:0000256" key="10">
    <source>
        <dbReference type="ARBA" id="ARBA00023002"/>
    </source>
</evidence>
<evidence type="ECO:0000256" key="13">
    <source>
        <dbReference type="ARBA" id="ARBA00023136"/>
    </source>
</evidence>
<feature type="binding site" description="axial binding residue" evidence="14">
    <location>
        <position position="444"/>
    </location>
    <ligand>
        <name>heme</name>
        <dbReference type="ChEBI" id="CHEBI:30413"/>
    </ligand>
    <ligandPart>
        <name>Fe</name>
        <dbReference type="ChEBI" id="CHEBI:18248"/>
    </ligandPart>
</feature>
<keyword evidence="11 14" id="KW-0408">Iron</keyword>
<evidence type="ECO:0000313" key="15">
    <source>
        <dbReference type="EMBL" id="AGI92298.1"/>
    </source>
</evidence>
<dbReference type="GO" id="GO:0008395">
    <property type="term" value="F:steroid hydroxylase activity"/>
    <property type="evidence" value="ECO:0007669"/>
    <property type="project" value="TreeGrafter"/>
</dbReference>
<dbReference type="GO" id="GO:0005789">
    <property type="term" value="C:endoplasmic reticulum membrane"/>
    <property type="evidence" value="ECO:0007669"/>
    <property type="project" value="UniProtKB-SubCell"/>
</dbReference>
<dbReference type="GO" id="GO:0020037">
    <property type="term" value="F:heme binding"/>
    <property type="evidence" value="ECO:0007669"/>
    <property type="project" value="InterPro"/>
</dbReference>
<protein>
    <submittedName>
        <fullName evidence="15">Cytochrome P450 CYP306A1</fullName>
    </submittedName>
</protein>
<comment type="subcellular location">
    <subcellularLocation>
        <location evidence="4">Endoplasmic reticulum membrane</location>
        <topology evidence="4">Peripheral membrane protein</topology>
    </subcellularLocation>
    <subcellularLocation>
        <location evidence="3">Microsome membrane</location>
        <topology evidence="3">Peripheral membrane protein</topology>
    </subcellularLocation>
</comment>
<keyword evidence="9" id="KW-0492">Microsome</keyword>
<dbReference type="InterPro" id="IPR002401">
    <property type="entry name" value="Cyt_P450_E_grp-I"/>
</dbReference>
<evidence type="ECO:0000256" key="7">
    <source>
        <dbReference type="ARBA" id="ARBA00022723"/>
    </source>
</evidence>
<dbReference type="EMBL" id="KC579458">
    <property type="protein sequence ID" value="AGU16447.1"/>
    <property type="molecule type" value="mRNA"/>
</dbReference>
<evidence type="ECO:0000256" key="2">
    <source>
        <dbReference type="ARBA" id="ARBA00003690"/>
    </source>
</evidence>
<dbReference type="Gene3D" id="1.10.630.10">
    <property type="entry name" value="Cytochrome P450"/>
    <property type="match status" value="1"/>
</dbReference>
<evidence type="ECO:0000256" key="11">
    <source>
        <dbReference type="ARBA" id="ARBA00023004"/>
    </source>
</evidence>
<dbReference type="SUPFAM" id="SSF48264">
    <property type="entry name" value="Cytochrome P450"/>
    <property type="match status" value="1"/>
</dbReference>
<dbReference type="InterPro" id="IPR050182">
    <property type="entry name" value="Cytochrome_P450_fam2"/>
</dbReference>